<reference evidence="1 2" key="1">
    <citation type="submission" date="2017-04" db="EMBL/GenBank/DDBJ databases">
        <authorList>
            <person name="Afonso C.L."/>
            <person name="Miller P.J."/>
            <person name="Scott M.A."/>
            <person name="Spackman E."/>
            <person name="Goraichik I."/>
            <person name="Dimitrov K.M."/>
            <person name="Suarez D.L."/>
            <person name="Swayne D.E."/>
        </authorList>
    </citation>
    <scope>NUCLEOTIDE SEQUENCE [LARGE SCALE GENOMIC DNA]</scope>
    <source>
        <strain evidence="1 2">B5P</strain>
    </source>
</reference>
<evidence type="ECO:0000313" key="2">
    <source>
        <dbReference type="Proteomes" id="UP000193083"/>
    </source>
</evidence>
<gene>
    <name evidence="1" type="ORF">SAMN02982922_3403</name>
</gene>
<proteinExistence type="predicted"/>
<accession>A0A1X7P7H1</accession>
<name>A0A1X7P7H1_9HYPH</name>
<organism evidence="1 2">
    <name type="scientific">Mesorhizobium australicum</name>
    <dbReference type="NCBI Taxonomy" id="536018"/>
    <lineage>
        <taxon>Bacteria</taxon>
        <taxon>Pseudomonadati</taxon>
        <taxon>Pseudomonadota</taxon>
        <taxon>Alphaproteobacteria</taxon>
        <taxon>Hyphomicrobiales</taxon>
        <taxon>Phyllobacteriaceae</taxon>
        <taxon>Mesorhizobium</taxon>
    </lineage>
</organism>
<evidence type="ECO:0000313" key="1">
    <source>
        <dbReference type="EMBL" id="SMH46745.1"/>
    </source>
</evidence>
<sequence>MHIARRNPHVSRACSRHFSQETVWLRLRTKDWDFFVADEVEAFAVIARHDVLDVEAMRQR</sequence>
<keyword evidence="2" id="KW-1185">Reference proteome</keyword>
<dbReference type="EMBL" id="FXBL01000004">
    <property type="protein sequence ID" value="SMH46745.1"/>
    <property type="molecule type" value="Genomic_DNA"/>
</dbReference>
<protein>
    <submittedName>
        <fullName evidence="1">Uncharacterized protein</fullName>
    </submittedName>
</protein>
<dbReference type="RefSeq" id="WP_085465233.1">
    <property type="nucleotide sequence ID" value="NZ_FXBL01000004.1"/>
</dbReference>
<dbReference type="Proteomes" id="UP000193083">
    <property type="component" value="Unassembled WGS sequence"/>
</dbReference>
<dbReference type="AlphaFoldDB" id="A0A1X7P7H1"/>